<accession>A0A1Q9LR04</accession>
<keyword evidence="4" id="KW-0143">Chaperone</keyword>
<evidence type="ECO:0000256" key="1">
    <source>
        <dbReference type="ARBA" id="ARBA00004496"/>
    </source>
</evidence>
<dbReference type="RefSeq" id="WP_075973815.1">
    <property type="nucleotide sequence ID" value="NZ_MKQR01000007.1"/>
</dbReference>
<evidence type="ECO:0000256" key="3">
    <source>
        <dbReference type="ARBA" id="ARBA00022490"/>
    </source>
</evidence>
<comment type="caution">
    <text evidence="5">The sequence shown here is derived from an EMBL/GenBank/DDBJ whole genome shotgun (WGS) entry which is preliminary data.</text>
</comment>
<gene>
    <name evidence="5" type="ORF">BJP25_11795</name>
</gene>
<protein>
    <recommendedName>
        <fullName evidence="7">ESX secretion-associated protein EspG</fullName>
    </recommendedName>
</protein>
<sequence length="236" mass="24999">MSTLLGPEAVHLDLVEVDLIAHEAGTRPPFPLVVPSTGHTWELRRQALTAARAALAARNVPEVAADLQEAFRQAQARLVLLDDAGVTGAVASRCAAGAILCAQRDNGPVEARHAESTCELLDLLPPAPAAPVMPIVLPPGAVEAAHLPATEVRHLITDHGAAPDALDRLTDLFAAVTSRGQLRAGTTEISWVDTPTGRVRIDTDAHGWVSVNPLRVDDLRALLNRPADSPLRATMR</sequence>
<evidence type="ECO:0008006" key="7">
    <source>
        <dbReference type="Google" id="ProtNLM"/>
    </source>
</evidence>
<dbReference type="InterPro" id="IPR025734">
    <property type="entry name" value="EspG"/>
</dbReference>
<reference evidence="5 6" key="1">
    <citation type="submission" date="2016-10" db="EMBL/GenBank/DDBJ databases">
        <title>The Draft Genome Sequence of Actinokineospora bangkokensis 44EHWT reveals the biosynthetic pathway of antifungal compounds Thailandins with unusual extender unit butylmalonyl-CoA.</title>
        <authorList>
            <person name="Greule A."/>
            <person name="Intra B."/>
            <person name="Flemming S."/>
            <person name="Rommel M.G."/>
            <person name="Panbangred W."/>
            <person name="Bechthold A."/>
        </authorList>
    </citation>
    <scope>NUCLEOTIDE SEQUENCE [LARGE SCALE GENOMIC DNA]</scope>
    <source>
        <strain evidence="5 6">44EHW</strain>
    </source>
</reference>
<comment type="subcellular location">
    <subcellularLocation>
        <location evidence="1">Cytoplasm</location>
    </subcellularLocation>
</comment>
<keyword evidence="6" id="KW-1185">Reference proteome</keyword>
<keyword evidence="3" id="KW-0963">Cytoplasm</keyword>
<evidence type="ECO:0000256" key="2">
    <source>
        <dbReference type="ARBA" id="ARBA00006411"/>
    </source>
</evidence>
<dbReference type="Pfam" id="PF14011">
    <property type="entry name" value="ESX-1_EspG"/>
    <property type="match status" value="1"/>
</dbReference>
<dbReference type="AlphaFoldDB" id="A0A1Q9LR04"/>
<evidence type="ECO:0000256" key="4">
    <source>
        <dbReference type="ARBA" id="ARBA00023186"/>
    </source>
</evidence>
<dbReference type="EMBL" id="MKQR01000007">
    <property type="protein sequence ID" value="OLR94433.1"/>
    <property type="molecule type" value="Genomic_DNA"/>
</dbReference>
<name>A0A1Q9LR04_9PSEU</name>
<dbReference type="OrthoDB" id="3680115at2"/>
<evidence type="ECO:0000313" key="5">
    <source>
        <dbReference type="EMBL" id="OLR94433.1"/>
    </source>
</evidence>
<dbReference type="STRING" id="1193682.BJP25_11795"/>
<dbReference type="Proteomes" id="UP000186040">
    <property type="component" value="Unassembled WGS sequence"/>
</dbReference>
<comment type="similarity">
    <text evidence="2">Belongs to the EspG family.</text>
</comment>
<organism evidence="5 6">
    <name type="scientific">Actinokineospora bangkokensis</name>
    <dbReference type="NCBI Taxonomy" id="1193682"/>
    <lineage>
        <taxon>Bacteria</taxon>
        <taxon>Bacillati</taxon>
        <taxon>Actinomycetota</taxon>
        <taxon>Actinomycetes</taxon>
        <taxon>Pseudonocardiales</taxon>
        <taxon>Pseudonocardiaceae</taxon>
        <taxon>Actinokineospora</taxon>
    </lineage>
</organism>
<evidence type="ECO:0000313" key="6">
    <source>
        <dbReference type="Proteomes" id="UP000186040"/>
    </source>
</evidence>
<proteinExistence type="inferred from homology"/>